<proteinExistence type="predicted"/>
<evidence type="ECO:0000313" key="2">
    <source>
        <dbReference type="Proteomes" id="UP000564496"/>
    </source>
</evidence>
<accession>A0A7Z0DK40</accession>
<keyword evidence="2" id="KW-1185">Reference proteome</keyword>
<dbReference type="AlphaFoldDB" id="A0A7Z0DK40"/>
<organism evidence="1 2">
    <name type="scientific">Nocardioides panzhihuensis</name>
    <dbReference type="NCBI Taxonomy" id="860243"/>
    <lineage>
        <taxon>Bacteria</taxon>
        <taxon>Bacillati</taxon>
        <taxon>Actinomycetota</taxon>
        <taxon>Actinomycetes</taxon>
        <taxon>Propionibacteriales</taxon>
        <taxon>Nocardioidaceae</taxon>
        <taxon>Nocardioides</taxon>
    </lineage>
</organism>
<sequence length="210" mass="23535">MAEQWHERLVRLQAAKGWSNRETAMHYIALSPFHEETQLDSVLAMFKRYRRGEITNPSPETQQAIAAMFDLPVADFFAQRPLANQNVPDRLSPTEFTDLVAALRMPKVGEAHLAQAEAEVERLCTAYSAQDARSLTIEVDDWLKELAALVHEGRVSLAGHERVIHLTGWLSLLRACLMWDQGDEQATHQARVAAEGFAADLGDNVMAAWT</sequence>
<dbReference type="GO" id="GO:0003677">
    <property type="term" value="F:DNA binding"/>
    <property type="evidence" value="ECO:0007669"/>
    <property type="project" value="InterPro"/>
</dbReference>
<evidence type="ECO:0000313" key="1">
    <source>
        <dbReference type="EMBL" id="NYI76828.1"/>
    </source>
</evidence>
<dbReference type="InterPro" id="IPR010982">
    <property type="entry name" value="Lambda_DNA-bd_dom_sf"/>
</dbReference>
<dbReference type="RefSeq" id="WP_179657434.1">
    <property type="nucleotide sequence ID" value="NZ_JACBZR010000001.1"/>
</dbReference>
<gene>
    <name evidence="1" type="ORF">BJ988_001476</name>
</gene>
<protein>
    <submittedName>
        <fullName evidence="1">Uncharacterized protein</fullName>
    </submittedName>
</protein>
<comment type="caution">
    <text evidence="1">The sequence shown here is derived from an EMBL/GenBank/DDBJ whole genome shotgun (WGS) entry which is preliminary data.</text>
</comment>
<dbReference type="EMBL" id="JACBZR010000001">
    <property type="protein sequence ID" value="NYI76828.1"/>
    <property type="molecule type" value="Genomic_DNA"/>
</dbReference>
<dbReference type="Gene3D" id="1.10.260.40">
    <property type="entry name" value="lambda repressor-like DNA-binding domains"/>
    <property type="match status" value="1"/>
</dbReference>
<name>A0A7Z0DK40_9ACTN</name>
<reference evidence="1 2" key="1">
    <citation type="submission" date="2020-07" db="EMBL/GenBank/DDBJ databases">
        <title>Sequencing the genomes of 1000 actinobacteria strains.</title>
        <authorList>
            <person name="Klenk H.-P."/>
        </authorList>
    </citation>
    <scope>NUCLEOTIDE SEQUENCE [LARGE SCALE GENOMIC DNA]</scope>
    <source>
        <strain evidence="1 2">DSM 26487</strain>
    </source>
</reference>
<dbReference type="Proteomes" id="UP000564496">
    <property type="component" value="Unassembled WGS sequence"/>
</dbReference>